<evidence type="ECO:0000313" key="6">
    <source>
        <dbReference type="Proteomes" id="UP000483672"/>
    </source>
</evidence>
<dbReference type="EMBL" id="JAABOE010000146">
    <property type="protein sequence ID" value="KAF3161467.1"/>
    <property type="molecule type" value="Genomic_DNA"/>
</dbReference>
<dbReference type="Proteomes" id="UP000479691">
    <property type="component" value="Unassembled WGS sequence"/>
</dbReference>
<dbReference type="AlphaFoldDB" id="A0A6G1M1R7"/>
<accession>A0A6G1M1R7</accession>
<evidence type="ECO:0000313" key="3">
    <source>
        <dbReference type="EMBL" id="KAF3212671.1"/>
    </source>
</evidence>
<name>A0A6G1M1R7_ORBOL</name>
<sequence length="101" mass="11250">MKANAASQNLEKHNMAASLNQSTTPSSAYVDTGNNPALVACSPNFPGNLWCFESNEFTPGWQMTHRRPGFPVLKKTFRKYLPFFDIGRRVMLRGTSASPKL</sequence>
<evidence type="ECO:0000313" key="5">
    <source>
        <dbReference type="Proteomes" id="UP000479691"/>
    </source>
</evidence>
<gene>
    <name evidence="2" type="ORF">TWF106_004129</name>
    <name evidence="3" type="ORF">TWF191_010416</name>
    <name evidence="1" type="ORF">TWF788_002489</name>
</gene>
<comment type="caution">
    <text evidence="1">The sequence shown here is derived from an EMBL/GenBank/DDBJ whole genome shotgun (WGS) entry which is preliminary data.</text>
</comment>
<proteinExistence type="predicted"/>
<organism evidence="1 5">
    <name type="scientific">Orbilia oligospora</name>
    <name type="common">Nematode-trapping fungus</name>
    <name type="synonym">Arthrobotrys oligospora</name>
    <dbReference type="NCBI Taxonomy" id="2813651"/>
    <lineage>
        <taxon>Eukaryota</taxon>
        <taxon>Fungi</taxon>
        <taxon>Dikarya</taxon>
        <taxon>Ascomycota</taxon>
        <taxon>Pezizomycotina</taxon>
        <taxon>Orbiliomycetes</taxon>
        <taxon>Orbiliales</taxon>
        <taxon>Orbiliaceae</taxon>
        <taxon>Orbilia</taxon>
    </lineage>
</organism>
<evidence type="ECO:0000313" key="4">
    <source>
        <dbReference type="Proteomes" id="UP000472727"/>
    </source>
</evidence>
<dbReference type="EMBL" id="WIWS01000199">
    <property type="protein sequence ID" value="KAF3198791.1"/>
    <property type="molecule type" value="Genomic_DNA"/>
</dbReference>
<protein>
    <submittedName>
        <fullName evidence="1">Uncharacterized protein</fullName>
    </submittedName>
</protein>
<dbReference type="EMBL" id="WIPF01000081">
    <property type="protein sequence ID" value="KAF3212671.1"/>
    <property type="molecule type" value="Genomic_DNA"/>
</dbReference>
<evidence type="ECO:0000313" key="2">
    <source>
        <dbReference type="EMBL" id="KAF3198791.1"/>
    </source>
</evidence>
<dbReference type="Proteomes" id="UP000472727">
    <property type="component" value="Unassembled WGS sequence"/>
</dbReference>
<dbReference type="Proteomes" id="UP000483672">
    <property type="component" value="Unassembled WGS sequence"/>
</dbReference>
<evidence type="ECO:0000313" key="1">
    <source>
        <dbReference type="EMBL" id="KAF3161467.1"/>
    </source>
</evidence>
<reference evidence="4 5" key="1">
    <citation type="submission" date="2019-06" db="EMBL/GenBank/DDBJ databases">
        <authorList>
            <person name="Palmer J.M."/>
        </authorList>
    </citation>
    <scope>NUCLEOTIDE SEQUENCE [LARGE SCALE GENOMIC DNA]</scope>
    <source>
        <strain evidence="2 4">TWF106</strain>
        <strain evidence="3 6">TWF191</strain>
        <strain evidence="1 5">TWF788</strain>
    </source>
</reference>